<evidence type="ECO:0008006" key="2">
    <source>
        <dbReference type="Google" id="ProtNLM"/>
    </source>
</evidence>
<proteinExistence type="evidence at transcript level"/>
<dbReference type="EMBL" id="GAMC01000465">
    <property type="protein sequence ID" value="JAC06091.1"/>
    <property type="molecule type" value="mRNA"/>
</dbReference>
<organism evidence="1">
    <name type="scientific">Ceratitis capitata</name>
    <name type="common">Mediterranean fruit fly</name>
    <name type="synonym">Tephritis capitata</name>
    <dbReference type="NCBI Taxonomy" id="7213"/>
    <lineage>
        <taxon>Eukaryota</taxon>
        <taxon>Metazoa</taxon>
        <taxon>Ecdysozoa</taxon>
        <taxon>Arthropoda</taxon>
        <taxon>Hexapoda</taxon>
        <taxon>Insecta</taxon>
        <taxon>Pterygota</taxon>
        <taxon>Neoptera</taxon>
        <taxon>Endopterygota</taxon>
        <taxon>Diptera</taxon>
        <taxon>Brachycera</taxon>
        <taxon>Muscomorpha</taxon>
        <taxon>Tephritoidea</taxon>
        <taxon>Tephritidae</taxon>
        <taxon>Ceratitis</taxon>
        <taxon>Ceratitis</taxon>
    </lineage>
</organism>
<reference evidence="1" key="1">
    <citation type="submission" date="2013-07" db="EMBL/GenBank/DDBJ databases">
        <authorList>
            <person name="Geib S."/>
        </authorList>
    </citation>
    <scope>NUCLEOTIDE SEQUENCE</scope>
</reference>
<name>W8BXJ8_CERCA</name>
<dbReference type="InterPro" id="IPR012337">
    <property type="entry name" value="RNaseH-like_sf"/>
</dbReference>
<dbReference type="PANTHER" id="PTHR47331:SF1">
    <property type="entry name" value="GAG-LIKE PROTEIN"/>
    <property type="match status" value="1"/>
</dbReference>
<sequence length="127" mass="14636">KLKRVTAHALRLRKFLPSSSNQRVRDNLTSQEQRQDEIRFVNRIGYCQHIYSDNGTNFVGAESAYQHCLKDEKLPTYLVNMQVTLHFNPPSAPHIRGYWEAGVKSIKYHLKRALGSSLLTCAESSRF</sequence>
<dbReference type="AlphaFoldDB" id="W8BXJ8"/>
<reference evidence="1" key="2">
    <citation type="journal article" date="2014" name="BMC Genomics">
        <title>A genomic perspective to assessing quality of mass-reared SIT flies used in Mediterranean fruit fly (Ceratitis capitata) eradication in California.</title>
        <authorList>
            <person name="Calla B."/>
            <person name="Hall B."/>
            <person name="Hou S."/>
            <person name="Geib S.M."/>
        </authorList>
    </citation>
    <scope>NUCLEOTIDE SEQUENCE</scope>
</reference>
<dbReference type="InterPro" id="IPR036397">
    <property type="entry name" value="RNaseH_sf"/>
</dbReference>
<protein>
    <recommendedName>
        <fullName evidence="2">Integrase catalytic domain-containing protein</fullName>
    </recommendedName>
</protein>
<dbReference type="Gene3D" id="3.30.420.10">
    <property type="entry name" value="Ribonuclease H-like superfamily/Ribonuclease H"/>
    <property type="match status" value="1"/>
</dbReference>
<evidence type="ECO:0000313" key="1">
    <source>
        <dbReference type="EMBL" id="JAC06091.1"/>
    </source>
</evidence>
<accession>W8BXJ8</accession>
<dbReference type="GO" id="GO:0003676">
    <property type="term" value="F:nucleic acid binding"/>
    <property type="evidence" value="ECO:0007669"/>
    <property type="project" value="InterPro"/>
</dbReference>
<dbReference type="SUPFAM" id="SSF53098">
    <property type="entry name" value="Ribonuclease H-like"/>
    <property type="match status" value="1"/>
</dbReference>
<feature type="non-terminal residue" evidence="1">
    <location>
        <position position="1"/>
    </location>
</feature>
<dbReference type="PANTHER" id="PTHR47331">
    <property type="entry name" value="PHD-TYPE DOMAIN-CONTAINING PROTEIN"/>
    <property type="match status" value="1"/>
</dbReference>